<dbReference type="Proteomes" id="UP001623232">
    <property type="component" value="Chromosome"/>
</dbReference>
<keyword evidence="1" id="KW-0472">Membrane</keyword>
<proteinExistence type="predicted"/>
<reference evidence="2 3" key="1">
    <citation type="submission" date="2023-04" db="EMBL/GenBank/DDBJ databases">
        <title>Complete genome sequence of Alisedimentitalea scapharcae.</title>
        <authorList>
            <person name="Rong J.-C."/>
            <person name="Yi M.-L."/>
            <person name="Zhao Q."/>
        </authorList>
    </citation>
    <scope>NUCLEOTIDE SEQUENCE [LARGE SCALE GENOMIC DNA]</scope>
    <source>
        <strain evidence="2 3">KCTC 42119</strain>
    </source>
</reference>
<keyword evidence="1" id="KW-1133">Transmembrane helix</keyword>
<feature type="transmembrane region" description="Helical" evidence="1">
    <location>
        <begin position="70"/>
        <end position="89"/>
    </location>
</feature>
<accession>A0ABZ2XMY9</accession>
<dbReference type="Gene3D" id="3.90.226.10">
    <property type="entry name" value="2-enoyl-CoA Hydratase, Chain A, domain 1"/>
    <property type="match status" value="1"/>
</dbReference>
<organism evidence="2 3">
    <name type="scientific">Aliisedimentitalea scapharcae</name>
    <dbReference type="NCBI Taxonomy" id="1524259"/>
    <lineage>
        <taxon>Bacteria</taxon>
        <taxon>Pseudomonadati</taxon>
        <taxon>Pseudomonadota</taxon>
        <taxon>Alphaproteobacteria</taxon>
        <taxon>Rhodobacterales</taxon>
        <taxon>Roseobacteraceae</taxon>
        <taxon>Aliisedimentitalea</taxon>
    </lineage>
</organism>
<sequence>MLCLIRRFVRQHWQGQIAPLPTVLITVLGLRMLVFSGGGLWLIPDIALLIWQLVGAIRSLRRHLDSGPQLVAFLAGLAVVGVCVVLTVLPHLDSLARRSAVAPPVWTPRVGDVTLTGTTLYLRGPVDFDMFETTRQMLAVHPGVTRLILNSDGGLIYAARAVALQVHHHRLETHVDGTCASACTLIFIAGVRRSLAPTGRLGFHAYKLDAPQQLLDPVAEQEKDHASFRDQGVDPAFVEQISDTPHDQIWFPDHDRLRTAGVTTAP</sequence>
<dbReference type="RefSeq" id="WP_406644690.1">
    <property type="nucleotide sequence ID" value="NZ_CP123584.1"/>
</dbReference>
<evidence type="ECO:0000313" key="2">
    <source>
        <dbReference type="EMBL" id="WZK87439.1"/>
    </source>
</evidence>
<evidence type="ECO:0000256" key="1">
    <source>
        <dbReference type="SAM" id="Phobius"/>
    </source>
</evidence>
<keyword evidence="3" id="KW-1185">Reference proteome</keyword>
<dbReference type="InterPro" id="IPR029045">
    <property type="entry name" value="ClpP/crotonase-like_dom_sf"/>
</dbReference>
<dbReference type="EMBL" id="CP123584">
    <property type="protein sequence ID" value="WZK87439.1"/>
    <property type="molecule type" value="Genomic_DNA"/>
</dbReference>
<keyword evidence="1" id="KW-0812">Transmembrane</keyword>
<protein>
    <submittedName>
        <fullName evidence="2">Uncharacterized protein</fullName>
    </submittedName>
</protein>
<evidence type="ECO:0000313" key="3">
    <source>
        <dbReference type="Proteomes" id="UP001623232"/>
    </source>
</evidence>
<gene>
    <name evidence="2" type="ORF">QEZ52_12520</name>
</gene>
<dbReference type="SUPFAM" id="SSF52096">
    <property type="entry name" value="ClpP/crotonase"/>
    <property type="match status" value="1"/>
</dbReference>
<name>A0ABZ2XMY9_9RHOB</name>